<dbReference type="PANTHER" id="PTHR31973">
    <property type="entry name" value="POLYPROTEIN, PUTATIVE-RELATED"/>
    <property type="match status" value="1"/>
</dbReference>
<sequence length="396" mass="44914">MVPITSILLNIATRCKERYKVRSLKEEEWILLALNALKFNVDGFARGCLGAAGISGVLKNSNGRVFCLFSCSMGFQTSNSAEILEIQKACSLCDSREELAGKEIMIVRRCLFLEQTCYKPCPPAQGSSNPPIEEPKVVEQIGWCDDEASKFDYVAASDRESTKSGSDEENDDNGDVYESRSDDEFSPDSDTDKSQVMVDKLLKCVPFERGRNEINFLLVKPLQKESILLTDIYVSCLIDKGLIKALAKHFPTASKRFCARHIYANFIGSYSGDSFKKLFWRAYRSTNIYEFNVEMKNISEIKFTRRIVMRKFQERNEECDAWRTILPPKVQAKILKHSKTSRQMTIISTGEQEYEIMGPDRTFPVKLMEYNCGCGNWQISGIPYSHAIAAISHNYG</sequence>
<accession>A0AAD9WWE5</accession>
<keyword evidence="3" id="KW-0862">Zinc</keyword>
<feature type="region of interest" description="Disordered" evidence="4">
    <location>
        <begin position="158"/>
        <end position="193"/>
    </location>
</feature>
<evidence type="ECO:0000313" key="7">
    <source>
        <dbReference type="Proteomes" id="UP001280121"/>
    </source>
</evidence>
<dbReference type="Pfam" id="PF04434">
    <property type="entry name" value="SWIM"/>
    <property type="match status" value="1"/>
</dbReference>
<organism evidence="6 7">
    <name type="scientific">Dipteronia dyeriana</name>
    <dbReference type="NCBI Taxonomy" id="168575"/>
    <lineage>
        <taxon>Eukaryota</taxon>
        <taxon>Viridiplantae</taxon>
        <taxon>Streptophyta</taxon>
        <taxon>Embryophyta</taxon>
        <taxon>Tracheophyta</taxon>
        <taxon>Spermatophyta</taxon>
        <taxon>Magnoliopsida</taxon>
        <taxon>eudicotyledons</taxon>
        <taxon>Gunneridae</taxon>
        <taxon>Pentapetalae</taxon>
        <taxon>rosids</taxon>
        <taxon>malvids</taxon>
        <taxon>Sapindales</taxon>
        <taxon>Sapindaceae</taxon>
        <taxon>Hippocastanoideae</taxon>
        <taxon>Acereae</taxon>
        <taxon>Dipteronia</taxon>
    </lineage>
</organism>
<dbReference type="AlphaFoldDB" id="A0AAD9WWE5"/>
<dbReference type="SMART" id="SM00575">
    <property type="entry name" value="ZnF_PMZ"/>
    <property type="match status" value="1"/>
</dbReference>
<evidence type="ECO:0000256" key="4">
    <source>
        <dbReference type="SAM" id="MobiDB-lite"/>
    </source>
</evidence>
<evidence type="ECO:0000256" key="1">
    <source>
        <dbReference type="ARBA" id="ARBA00022723"/>
    </source>
</evidence>
<feature type="domain" description="Zinc finger PMZ-type" evidence="5">
    <location>
        <begin position="370"/>
        <end position="395"/>
    </location>
</feature>
<keyword evidence="7" id="KW-1185">Reference proteome</keyword>
<dbReference type="PANTHER" id="PTHR31973:SF187">
    <property type="entry name" value="MUTATOR TRANSPOSASE MUDRA PROTEIN"/>
    <property type="match status" value="1"/>
</dbReference>
<evidence type="ECO:0000256" key="2">
    <source>
        <dbReference type="ARBA" id="ARBA00022771"/>
    </source>
</evidence>
<evidence type="ECO:0000259" key="5">
    <source>
        <dbReference type="SMART" id="SM00575"/>
    </source>
</evidence>
<dbReference type="EMBL" id="JANJYI010000006">
    <property type="protein sequence ID" value="KAK2644580.1"/>
    <property type="molecule type" value="Genomic_DNA"/>
</dbReference>
<dbReference type="InterPro" id="IPR006564">
    <property type="entry name" value="Znf_PMZ"/>
</dbReference>
<keyword evidence="1" id="KW-0479">Metal-binding</keyword>
<dbReference type="InterPro" id="IPR044730">
    <property type="entry name" value="RNase_H-like_dom_plant"/>
</dbReference>
<dbReference type="InterPro" id="IPR007527">
    <property type="entry name" value="Znf_SWIM"/>
</dbReference>
<comment type="caution">
    <text evidence="6">The sequence shown here is derived from an EMBL/GenBank/DDBJ whole genome shotgun (WGS) entry which is preliminary data.</text>
</comment>
<dbReference type="CDD" id="cd06222">
    <property type="entry name" value="RNase_H_like"/>
    <property type="match status" value="1"/>
</dbReference>
<gene>
    <name evidence="6" type="ORF">Ddye_019775</name>
</gene>
<dbReference type="GO" id="GO:0008270">
    <property type="term" value="F:zinc ion binding"/>
    <property type="evidence" value="ECO:0007669"/>
    <property type="project" value="UniProtKB-KW"/>
</dbReference>
<evidence type="ECO:0000256" key="3">
    <source>
        <dbReference type="ARBA" id="ARBA00022833"/>
    </source>
</evidence>
<dbReference type="Proteomes" id="UP001280121">
    <property type="component" value="Unassembled WGS sequence"/>
</dbReference>
<keyword evidence="2" id="KW-0863">Zinc-finger</keyword>
<evidence type="ECO:0000313" key="6">
    <source>
        <dbReference type="EMBL" id="KAK2644580.1"/>
    </source>
</evidence>
<reference evidence="6" key="1">
    <citation type="journal article" date="2023" name="Plant J.">
        <title>Genome sequences and population genomics provide insights into the demographic history, inbreeding, and mutation load of two 'living fossil' tree species of Dipteronia.</title>
        <authorList>
            <person name="Feng Y."/>
            <person name="Comes H.P."/>
            <person name="Chen J."/>
            <person name="Zhu S."/>
            <person name="Lu R."/>
            <person name="Zhang X."/>
            <person name="Li P."/>
            <person name="Qiu J."/>
            <person name="Olsen K.M."/>
            <person name="Qiu Y."/>
        </authorList>
    </citation>
    <scope>NUCLEOTIDE SEQUENCE</scope>
    <source>
        <strain evidence="6">KIB01</strain>
    </source>
</reference>
<proteinExistence type="predicted"/>
<name>A0AAD9WWE5_9ROSI</name>
<protein>
    <recommendedName>
        <fullName evidence="5">Zinc finger PMZ-type domain-containing protein</fullName>
    </recommendedName>
</protein>